<gene>
    <name evidence="1" type="ORF">C8R21_11342</name>
</gene>
<dbReference type="EMBL" id="QAOK01000013">
    <property type="protein sequence ID" value="PTQ80849.1"/>
    <property type="molecule type" value="Genomic_DNA"/>
</dbReference>
<sequence length="60" mass="6309">MRPLGEDACRPGSLEEPTEALICLEAGVPPVWDRSLQPVIAVLPSGGSAAMLVMCQHPVL</sequence>
<evidence type="ECO:0000313" key="2">
    <source>
        <dbReference type="Proteomes" id="UP000244152"/>
    </source>
</evidence>
<proteinExistence type="predicted"/>
<protein>
    <submittedName>
        <fullName evidence="1">Uncharacterized protein</fullName>
    </submittedName>
</protein>
<dbReference type="AlphaFoldDB" id="A0A2T5IAJ2"/>
<comment type="caution">
    <text evidence="1">The sequence shown here is derived from an EMBL/GenBank/DDBJ whole genome shotgun (WGS) entry which is preliminary data.</text>
</comment>
<organism evidence="1 2">
    <name type="scientific">Nitrosospira multiformis</name>
    <dbReference type="NCBI Taxonomy" id="1231"/>
    <lineage>
        <taxon>Bacteria</taxon>
        <taxon>Pseudomonadati</taxon>
        <taxon>Pseudomonadota</taxon>
        <taxon>Betaproteobacteria</taxon>
        <taxon>Nitrosomonadales</taxon>
        <taxon>Nitrosomonadaceae</taxon>
        <taxon>Nitrosospira</taxon>
    </lineage>
</organism>
<reference evidence="1 2" key="1">
    <citation type="submission" date="2018-04" db="EMBL/GenBank/DDBJ databases">
        <title>Active sludge and wastewater microbial communities from Klosterneuburg, Austria.</title>
        <authorList>
            <person name="Wagner M."/>
        </authorList>
    </citation>
    <scope>NUCLEOTIDE SEQUENCE [LARGE SCALE GENOMIC DNA]</scope>
    <source>
        <strain evidence="1 2">Nl12</strain>
    </source>
</reference>
<evidence type="ECO:0000313" key="1">
    <source>
        <dbReference type="EMBL" id="PTQ80849.1"/>
    </source>
</evidence>
<name>A0A2T5IAJ2_9PROT</name>
<accession>A0A2T5IAJ2</accession>
<dbReference type="Proteomes" id="UP000244152">
    <property type="component" value="Unassembled WGS sequence"/>
</dbReference>